<evidence type="ECO:0000313" key="8">
    <source>
        <dbReference type="Proteomes" id="UP000037505"/>
    </source>
</evidence>
<dbReference type="PROSITE" id="PS50850">
    <property type="entry name" value="MFS"/>
    <property type="match status" value="1"/>
</dbReference>
<feature type="transmembrane region" description="Helical" evidence="5">
    <location>
        <begin position="249"/>
        <end position="277"/>
    </location>
</feature>
<evidence type="ECO:0000256" key="2">
    <source>
        <dbReference type="ARBA" id="ARBA00022692"/>
    </source>
</evidence>
<dbReference type="GO" id="GO:0005886">
    <property type="term" value="C:plasma membrane"/>
    <property type="evidence" value="ECO:0007669"/>
    <property type="project" value="TreeGrafter"/>
</dbReference>
<evidence type="ECO:0000256" key="4">
    <source>
        <dbReference type="ARBA" id="ARBA00023136"/>
    </source>
</evidence>
<evidence type="ECO:0000256" key="1">
    <source>
        <dbReference type="ARBA" id="ARBA00004141"/>
    </source>
</evidence>
<feature type="transmembrane region" description="Helical" evidence="5">
    <location>
        <begin position="356"/>
        <end position="373"/>
    </location>
</feature>
<feature type="transmembrane region" description="Helical" evidence="5">
    <location>
        <begin position="379"/>
        <end position="397"/>
    </location>
</feature>
<dbReference type="InterPro" id="IPR011701">
    <property type="entry name" value="MFS"/>
</dbReference>
<dbReference type="InterPro" id="IPR020846">
    <property type="entry name" value="MFS_dom"/>
</dbReference>
<comment type="caution">
    <text evidence="7">The sequence shown here is derived from an EMBL/GenBank/DDBJ whole genome shotgun (WGS) entry which is preliminary data.</text>
</comment>
<feature type="transmembrane region" description="Helical" evidence="5">
    <location>
        <begin position="142"/>
        <end position="162"/>
    </location>
</feature>
<reference evidence="7 8" key="1">
    <citation type="submission" date="2014-06" db="EMBL/GenBank/DDBJ databases">
        <title>The Genome of the Aflatoxigenic Filamentous Fungus Aspergillus nomius.</title>
        <authorList>
            <person name="Moore M.G."/>
            <person name="Shannon B.M."/>
            <person name="Brian M.M."/>
        </authorList>
    </citation>
    <scope>NUCLEOTIDE SEQUENCE [LARGE SCALE GENOMIC DNA]</scope>
    <source>
        <strain evidence="7 8">NRRL 13137</strain>
    </source>
</reference>
<dbReference type="EMBL" id="JNOM01000172">
    <property type="protein sequence ID" value="KNG85120.1"/>
    <property type="molecule type" value="Genomic_DNA"/>
</dbReference>
<keyword evidence="4 5" id="KW-0472">Membrane</keyword>
<name>A0A0L1J0E1_ASPN3</name>
<feature type="transmembrane region" description="Helical" evidence="5">
    <location>
        <begin position="50"/>
        <end position="69"/>
    </location>
</feature>
<feature type="domain" description="Major facilitator superfamily (MFS) profile" evidence="6">
    <location>
        <begin position="49"/>
        <end position="558"/>
    </location>
</feature>
<proteinExistence type="predicted"/>
<feature type="transmembrane region" description="Helical" evidence="5">
    <location>
        <begin position="534"/>
        <end position="553"/>
    </location>
</feature>
<evidence type="ECO:0000256" key="5">
    <source>
        <dbReference type="SAM" id="Phobius"/>
    </source>
</evidence>
<dbReference type="Pfam" id="PF07690">
    <property type="entry name" value="MFS_1"/>
    <property type="match status" value="1"/>
</dbReference>
<dbReference type="AlphaFoldDB" id="A0A0L1J0E1"/>
<feature type="transmembrane region" description="Helical" evidence="5">
    <location>
        <begin position="209"/>
        <end position="228"/>
    </location>
</feature>
<dbReference type="OrthoDB" id="4139357at2759"/>
<keyword evidence="8" id="KW-1185">Reference proteome</keyword>
<comment type="subcellular location">
    <subcellularLocation>
        <location evidence="1">Membrane</location>
        <topology evidence="1">Multi-pass membrane protein</topology>
    </subcellularLocation>
</comment>
<feature type="transmembrane region" description="Helical" evidence="5">
    <location>
        <begin position="89"/>
        <end position="106"/>
    </location>
</feature>
<evidence type="ECO:0000313" key="7">
    <source>
        <dbReference type="EMBL" id="KNG85120.1"/>
    </source>
</evidence>
<sequence length="579" mass="62944">MSSTPGQTVSDDGKHDVVEQFQHVEHAKEHIEENLTYEEDQEPELHAQTYFALAAMFLLNLVQVFGLLSPPAALSYIEKDLNNTTAGTWVPNSLSLVQAVLAPLIASLSDTFQARKAFLVGTSIISFIGCAIAPGSTSIYRLIAAQVLIGFGFATVPLAYCVPSDILPRKWRPMVQACINIAAAVGACSGPLIIGALTRSNPHTGWRNFYWIQMALWGMTAIGLLIGYRPPKRHTRFDHLSFWQKLGSVDLPGFFLLTAGLSIFLTGLNLGGGLYTWNTPFDRLWDYEWRFTRVGILHHDLFHGGRTGENAGYTFAICIGLMFIEGIMLFAIVVFYPALTVALFETDPFLEAARQIPYWLASAIATVIYGYYSTKFRTIRSPMFVGFFIFTCGLIGLSTVQPSGDFNAVAFIALAGVGFGAPLVLVIAGVQLSTPHHLIATATAATTCSRAVAASVFTAIFSAASNTRLKTYIPQYVSKAALHAGLPKSSIETFVKALLSEDRAALESIKGVNSEILNSGIHALKQAYADGFRVVYIIAVPFGVVACIASLFLGDLKKAMNYGVDAPMEVLHTKRRTEA</sequence>
<dbReference type="InterPro" id="IPR036259">
    <property type="entry name" value="MFS_trans_sf"/>
</dbReference>
<keyword evidence="2 5" id="KW-0812">Transmembrane</keyword>
<gene>
    <name evidence="7" type="ORF">ANOM_007081</name>
</gene>
<feature type="transmembrane region" description="Helical" evidence="5">
    <location>
        <begin position="409"/>
        <end position="432"/>
    </location>
</feature>
<dbReference type="SUPFAM" id="SSF103473">
    <property type="entry name" value="MFS general substrate transporter"/>
    <property type="match status" value="1"/>
</dbReference>
<dbReference type="CDD" id="cd06179">
    <property type="entry name" value="MFS_TRI12_like"/>
    <property type="match status" value="1"/>
</dbReference>
<organism evidence="7 8">
    <name type="scientific">Aspergillus nomiae NRRL (strain ATCC 15546 / NRRL 13137 / CBS 260.88 / M93)</name>
    <dbReference type="NCBI Taxonomy" id="1509407"/>
    <lineage>
        <taxon>Eukaryota</taxon>
        <taxon>Fungi</taxon>
        <taxon>Dikarya</taxon>
        <taxon>Ascomycota</taxon>
        <taxon>Pezizomycotina</taxon>
        <taxon>Eurotiomycetes</taxon>
        <taxon>Eurotiomycetidae</taxon>
        <taxon>Eurotiales</taxon>
        <taxon>Aspergillaceae</taxon>
        <taxon>Aspergillus</taxon>
        <taxon>Aspergillus subgen. Circumdati</taxon>
    </lineage>
</organism>
<dbReference type="GO" id="GO:0022857">
    <property type="term" value="F:transmembrane transporter activity"/>
    <property type="evidence" value="ECO:0007669"/>
    <property type="project" value="InterPro"/>
</dbReference>
<protein>
    <recommendedName>
        <fullName evidence="6">Major facilitator superfamily (MFS) profile domain-containing protein</fullName>
    </recommendedName>
</protein>
<evidence type="ECO:0000256" key="3">
    <source>
        <dbReference type="ARBA" id="ARBA00022989"/>
    </source>
</evidence>
<dbReference type="GeneID" id="26808885"/>
<dbReference type="Proteomes" id="UP000037505">
    <property type="component" value="Unassembled WGS sequence"/>
</dbReference>
<dbReference type="Gene3D" id="1.20.1250.20">
    <property type="entry name" value="MFS general substrate transporter like domains"/>
    <property type="match status" value="1"/>
</dbReference>
<dbReference type="InterPro" id="IPR053791">
    <property type="entry name" value="MFS_Tri12-like"/>
</dbReference>
<evidence type="ECO:0000259" key="6">
    <source>
        <dbReference type="PROSITE" id="PS50850"/>
    </source>
</evidence>
<feature type="transmembrane region" description="Helical" evidence="5">
    <location>
        <begin position="174"/>
        <end position="197"/>
    </location>
</feature>
<feature type="transmembrane region" description="Helical" evidence="5">
    <location>
        <begin position="438"/>
        <end position="461"/>
    </location>
</feature>
<dbReference type="PANTHER" id="PTHR23501:SF195">
    <property type="entry name" value="PEP5"/>
    <property type="match status" value="1"/>
</dbReference>
<dbReference type="PANTHER" id="PTHR23501">
    <property type="entry name" value="MAJOR FACILITATOR SUPERFAMILY"/>
    <property type="match status" value="1"/>
</dbReference>
<accession>A0A0L1J0E1</accession>
<dbReference type="RefSeq" id="XP_015406043.1">
    <property type="nucleotide sequence ID" value="XM_015552337.1"/>
</dbReference>
<keyword evidence="3 5" id="KW-1133">Transmembrane helix</keyword>
<feature type="transmembrane region" description="Helical" evidence="5">
    <location>
        <begin position="118"/>
        <end position="136"/>
    </location>
</feature>
<feature type="transmembrane region" description="Helical" evidence="5">
    <location>
        <begin position="311"/>
        <end position="344"/>
    </location>
</feature>